<dbReference type="Gene3D" id="3.30.470.20">
    <property type="entry name" value="ATP-grasp fold, B domain"/>
    <property type="match status" value="1"/>
</dbReference>
<name>A0A0P7BBE3_9BACT</name>
<evidence type="ECO:0000259" key="12">
    <source>
        <dbReference type="PROSITE" id="PS50975"/>
    </source>
</evidence>
<dbReference type="GO" id="GO:0009113">
    <property type="term" value="P:purine nucleobase biosynthetic process"/>
    <property type="evidence" value="ECO:0007669"/>
    <property type="project" value="InterPro"/>
</dbReference>
<keyword evidence="3 10" id="KW-0436">Ligase</keyword>
<dbReference type="SUPFAM" id="SSF51246">
    <property type="entry name" value="Rudiment single hybrid motif"/>
    <property type="match status" value="1"/>
</dbReference>
<dbReference type="AlphaFoldDB" id="A0A0P7BBE3"/>
<evidence type="ECO:0000256" key="11">
    <source>
        <dbReference type="PROSITE-ProRule" id="PRU00409"/>
    </source>
</evidence>
<dbReference type="InterPro" id="IPR000115">
    <property type="entry name" value="PRibGlycinamide_synth"/>
</dbReference>
<dbReference type="Gene3D" id="3.30.1490.20">
    <property type="entry name" value="ATP-grasp fold, A domain"/>
    <property type="match status" value="1"/>
</dbReference>
<gene>
    <name evidence="10" type="primary">purD</name>
    <name evidence="13" type="ORF">AFM12_11165</name>
</gene>
<dbReference type="Proteomes" id="UP000050454">
    <property type="component" value="Unassembled WGS sequence"/>
</dbReference>
<dbReference type="GO" id="GO:0005524">
    <property type="term" value="F:ATP binding"/>
    <property type="evidence" value="ECO:0007669"/>
    <property type="project" value="UniProtKB-UniRule"/>
</dbReference>
<dbReference type="InterPro" id="IPR020562">
    <property type="entry name" value="PRibGlycinamide_synth_N"/>
</dbReference>
<dbReference type="STRING" id="1605367.AFM12_11165"/>
<dbReference type="GO" id="GO:0006189">
    <property type="term" value="P:'de novo' IMP biosynthetic process"/>
    <property type="evidence" value="ECO:0007669"/>
    <property type="project" value="UniProtKB-UniRule"/>
</dbReference>
<dbReference type="EC" id="6.3.4.13" evidence="2 10"/>
<sequence>MNILVIGSGGREHTLTWKLAQSKQCSKLFVAPGNAGTDEIALNVDISVTDFEAIKKLVLDEKIDLVVVGPEAPLVAGIVDFFKADADLKNINIVGPDAAGAQLEGSKDFSKDFMVKYGVPTAFSKTFNKDSLEEGKAYIDANEGPYVLKADGLAAGKGVIITENADEAKQSLHEMLAEAKFGDASSKVLIEQFLTGIELSVFVLTDGKNYVILPEAKDYKRIGEGDTGLNTGGMGAVSPVPFATEDFLSKVEEKVVKPTLEGLQKEGIHYVGFIFIGLMNQGGEPQVIEYNVRMGDPETQVVFPRIQTDVAKLFKAAAEGTLNKIKLKVTPKTAVTSVVVAGGYPETYKKGDKMDLPEGDKDKLIFHAGTALQDGKVVTNGGRVMALTGMAKTLNAAVKKSQSMARKVKYKGKYYRKDIGQDLLALIQK</sequence>
<dbReference type="SUPFAM" id="SSF56059">
    <property type="entry name" value="Glutathione synthetase ATP-binding domain-like"/>
    <property type="match status" value="1"/>
</dbReference>
<dbReference type="InterPro" id="IPR011761">
    <property type="entry name" value="ATP-grasp"/>
</dbReference>
<dbReference type="InterPro" id="IPR016185">
    <property type="entry name" value="PreATP-grasp_dom_sf"/>
</dbReference>
<evidence type="ECO:0000256" key="9">
    <source>
        <dbReference type="ARBA" id="ARBA00042864"/>
    </source>
</evidence>
<dbReference type="RefSeq" id="WP_055148201.1">
    <property type="nucleotide sequence ID" value="NZ_JXSZ01000009.1"/>
</dbReference>
<evidence type="ECO:0000256" key="2">
    <source>
        <dbReference type="ARBA" id="ARBA00013255"/>
    </source>
</evidence>
<proteinExistence type="inferred from homology"/>
<reference evidence="13 14" key="1">
    <citation type="submission" date="2015-07" db="EMBL/GenBank/DDBJ databases">
        <title>The draft genome sequence of Leadbetterella sp. JN14-9.</title>
        <authorList>
            <person name="Liu Y."/>
            <person name="Du J."/>
            <person name="Shao Z."/>
        </authorList>
    </citation>
    <scope>NUCLEOTIDE SEQUENCE [LARGE SCALE GENOMIC DNA]</scope>
    <source>
        <strain evidence="13 14">JN14-9</strain>
    </source>
</reference>
<evidence type="ECO:0000256" key="10">
    <source>
        <dbReference type="HAMAP-Rule" id="MF_00138"/>
    </source>
</evidence>
<dbReference type="Pfam" id="PF02843">
    <property type="entry name" value="GARS_C"/>
    <property type="match status" value="1"/>
</dbReference>
<dbReference type="SMART" id="SM01209">
    <property type="entry name" value="GARS_A"/>
    <property type="match status" value="1"/>
</dbReference>
<dbReference type="HAMAP" id="MF_00138">
    <property type="entry name" value="GARS"/>
    <property type="match status" value="1"/>
</dbReference>
<dbReference type="UniPathway" id="UPA00074">
    <property type="reaction ID" value="UER00125"/>
</dbReference>
<keyword evidence="14" id="KW-1185">Reference proteome</keyword>
<dbReference type="SUPFAM" id="SSF52440">
    <property type="entry name" value="PreATP-grasp domain"/>
    <property type="match status" value="1"/>
</dbReference>
<comment type="pathway">
    <text evidence="1 10">Purine metabolism; IMP biosynthesis via de novo pathway; N(1)-(5-phospho-D-ribosyl)glycinamide from 5-phospho-alpha-D-ribose 1-diphosphate: step 2/2.</text>
</comment>
<dbReference type="EMBL" id="LGTQ01000009">
    <property type="protein sequence ID" value="KPM47808.1"/>
    <property type="molecule type" value="Genomic_DNA"/>
</dbReference>
<evidence type="ECO:0000313" key="14">
    <source>
        <dbReference type="Proteomes" id="UP000050454"/>
    </source>
</evidence>
<keyword evidence="6 11" id="KW-0067">ATP-binding</keyword>
<dbReference type="InterPro" id="IPR013815">
    <property type="entry name" value="ATP_grasp_subdomain_1"/>
</dbReference>
<dbReference type="Pfam" id="PF01071">
    <property type="entry name" value="GARS_A"/>
    <property type="match status" value="1"/>
</dbReference>
<dbReference type="OrthoDB" id="9807240at2"/>
<dbReference type="Gene3D" id="3.90.600.10">
    <property type="entry name" value="Phosphoribosylglycinamide synthetase, C-terminal domain"/>
    <property type="match status" value="1"/>
</dbReference>
<dbReference type="PATRIC" id="fig|1605367.3.peg.3625"/>
<evidence type="ECO:0000256" key="8">
    <source>
        <dbReference type="ARBA" id="ARBA00042242"/>
    </source>
</evidence>
<evidence type="ECO:0000256" key="6">
    <source>
        <dbReference type="ARBA" id="ARBA00022840"/>
    </source>
</evidence>
<organism evidence="13 14">
    <name type="scientific">Jiulongibacter sediminis</name>
    <dbReference type="NCBI Taxonomy" id="1605367"/>
    <lineage>
        <taxon>Bacteria</taxon>
        <taxon>Pseudomonadati</taxon>
        <taxon>Bacteroidota</taxon>
        <taxon>Cytophagia</taxon>
        <taxon>Cytophagales</taxon>
        <taxon>Leadbetterellaceae</taxon>
        <taxon>Jiulongibacter</taxon>
    </lineage>
</organism>
<evidence type="ECO:0000256" key="1">
    <source>
        <dbReference type="ARBA" id="ARBA00005174"/>
    </source>
</evidence>
<evidence type="ECO:0000256" key="3">
    <source>
        <dbReference type="ARBA" id="ARBA00022598"/>
    </source>
</evidence>
<feature type="domain" description="ATP-grasp" evidence="12">
    <location>
        <begin position="111"/>
        <end position="319"/>
    </location>
</feature>
<dbReference type="PANTHER" id="PTHR43472">
    <property type="entry name" value="PHOSPHORIBOSYLAMINE--GLYCINE LIGASE"/>
    <property type="match status" value="1"/>
</dbReference>
<dbReference type="InterPro" id="IPR037123">
    <property type="entry name" value="PRibGlycinamide_synth_C_sf"/>
</dbReference>
<dbReference type="InterPro" id="IPR020560">
    <property type="entry name" value="PRibGlycinamide_synth_C-dom"/>
</dbReference>
<evidence type="ECO:0000313" key="13">
    <source>
        <dbReference type="EMBL" id="KPM47808.1"/>
    </source>
</evidence>
<dbReference type="InterPro" id="IPR020561">
    <property type="entry name" value="PRibGlycinamid_synth_ATP-grasp"/>
</dbReference>
<dbReference type="NCBIfam" id="TIGR00877">
    <property type="entry name" value="purD"/>
    <property type="match status" value="1"/>
</dbReference>
<accession>A0A0P7BBE3</accession>
<comment type="similarity">
    <text evidence="7 10">Belongs to the GARS family.</text>
</comment>
<dbReference type="GO" id="GO:0046872">
    <property type="term" value="F:metal ion binding"/>
    <property type="evidence" value="ECO:0007669"/>
    <property type="project" value="InterPro"/>
</dbReference>
<comment type="caution">
    <text evidence="13">The sequence shown here is derived from an EMBL/GenBank/DDBJ whole genome shotgun (WGS) entry which is preliminary data.</text>
</comment>
<evidence type="ECO:0000256" key="4">
    <source>
        <dbReference type="ARBA" id="ARBA00022741"/>
    </source>
</evidence>
<evidence type="ECO:0000256" key="7">
    <source>
        <dbReference type="ARBA" id="ARBA00038345"/>
    </source>
</evidence>
<dbReference type="PROSITE" id="PS50975">
    <property type="entry name" value="ATP_GRASP"/>
    <property type="match status" value="1"/>
</dbReference>
<keyword evidence="5 10" id="KW-0658">Purine biosynthesis</keyword>
<keyword evidence="4 11" id="KW-0547">Nucleotide-binding</keyword>
<dbReference type="PANTHER" id="PTHR43472:SF1">
    <property type="entry name" value="PHOSPHORIBOSYLAMINE--GLYCINE LIGASE, CHLOROPLASTIC"/>
    <property type="match status" value="1"/>
</dbReference>
<comment type="catalytic activity">
    <reaction evidence="10">
        <text>5-phospho-beta-D-ribosylamine + glycine + ATP = N(1)-(5-phospho-beta-D-ribosyl)glycinamide + ADP + phosphate + H(+)</text>
        <dbReference type="Rhea" id="RHEA:17453"/>
        <dbReference type="ChEBI" id="CHEBI:15378"/>
        <dbReference type="ChEBI" id="CHEBI:30616"/>
        <dbReference type="ChEBI" id="CHEBI:43474"/>
        <dbReference type="ChEBI" id="CHEBI:57305"/>
        <dbReference type="ChEBI" id="CHEBI:58681"/>
        <dbReference type="ChEBI" id="CHEBI:143788"/>
        <dbReference type="ChEBI" id="CHEBI:456216"/>
        <dbReference type="EC" id="6.3.4.13"/>
    </reaction>
</comment>
<dbReference type="SMART" id="SM01210">
    <property type="entry name" value="GARS_C"/>
    <property type="match status" value="1"/>
</dbReference>
<dbReference type="InterPro" id="IPR011054">
    <property type="entry name" value="Rudment_hybrid_motif"/>
</dbReference>
<dbReference type="GO" id="GO:0004637">
    <property type="term" value="F:phosphoribosylamine-glycine ligase activity"/>
    <property type="evidence" value="ECO:0007669"/>
    <property type="project" value="UniProtKB-UniRule"/>
</dbReference>
<evidence type="ECO:0000256" key="5">
    <source>
        <dbReference type="ARBA" id="ARBA00022755"/>
    </source>
</evidence>
<dbReference type="FunFam" id="3.90.600.10:FF:000001">
    <property type="entry name" value="Trifunctional purine biosynthetic protein adenosine-3"/>
    <property type="match status" value="1"/>
</dbReference>
<dbReference type="Pfam" id="PF02844">
    <property type="entry name" value="GARS_N"/>
    <property type="match status" value="1"/>
</dbReference>
<protein>
    <recommendedName>
        <fullName evidence="2 10">Phosphoribosylamine--glycine ligase</fullName>
        <ecNumber evidence="2 10">6.3.4.13</ecNumber>
    </recommendedName>
    <alternativeName>
        <fullName evidence="10">GARS</fullName>
    </alternativeName>
    <alternativeName>
        <fullName evidence="8 10">Glycinamide ribonucleotide synthetase</fullName>
    </alternativeName>
    <alternativeName>
        <fullName evidence="9 10">Phosphoribosylglycinamide synthetase</fullName>
    </alternativeName>
</protein>
<dbReference type="Gene3D" id="3.40.50.20">
    <property type="match status" value="1"/>
</dbReference>